<organism evidence="1">
    <name type="scientific">Salmonella enterica</name>
    <name type="common">Salmonella choleraesuis</name>
    <dbReference type="NCBI Taxonomy" id="28901"/>
    <lineage>
        <taxon>Bacteria</taxon>
        <taxon>Pseudomonadati</taxon>
        <taxon>Pseudomonadota</taxon>
        <taxon>Gammaproteobacteria</taxon>
        <taxon>Enterobacterales</taxon>
        <taxon>Enterobacteriaceae</taxon>
        <taxon>Salmonella</taxon>
    </lineage>
</organism>
<name>A0A743P0B9_SALER</name>
<dbReference type="EMBL" id="DAAUQX010000021">
    <property type="protein sequence ID" value="HAF2128637.1"/>
    <property type="molecule type" value="Genomic_DNA"/>
</dbReference>
<evidence type="ECO:0000313" key="1">
    <source>
        <dbReference type="EMBL" id="HAF2128637.1"/>
    </source>
</evidence>
<sequence>MTNNNENILSEEIKPLLSAYFIYKEHTPYFKKAIDDYFLSMFDNINFTSDMFYSRIDTISEYLFQEIHKILDVFFKNLDNFKCIIDNEGRDYIRITPNDLKGGYLTGIENRIKESRLKINSNDARAISDFYYISELTDDKLKPFEWADGKFPIINSIFSSIISGYIIDYNDYISCFLADMIFESGYKFNSDTFNKKTDGRKGKRGPIKKNIETEKLVSAITSATVEKYPNVSDHKLTQAIQKHLYSKKIENSYNTVKKWVIARREQEGTTHNGEESYKGVISLVIP</sequence>
<reference evidence="1" key="1">
    <citation type="journal article" date="2018" name="Genome Biol.">
        <title>SKESA: strategic k-mer extension for scrupulous assemblies.</title>
        <authorList>
            <person name="Souvorov A."/>
            <person name="Agarwala R."/>
            <person name="Lipman D.J."/>
        </authorList>
    </citation>
    <scope>NUCLEOTIDE SEQUENCE</scope>
    <source>
        <strain evidence="1">MA.CK_00/00001968</strain>
    </source>
</reference>
<accession>A0A743P0B9</accession>
<reference evidence="1" key="2">
    <citation type="submission" date="2020-02" db="EMBL/GenBank/DDBJ databases">
        <authorList>
            <consortium name="NCBI Pathogen Detection Project"/>
        </authorList>
    </citation>
    <scope>NUCLEOTIDE SEQUENCE</scope>
    <source>
        <strain evidence="1">MA.CK_00/00001968</strain>
    </source>
</reference>
<protein>
    <submittedName>
        <fullName evidence="1">Uncharacterized protein</fullName>
    </submittedName>
</protein>
<dbReference type="AlphaFoldDB" id="A0A743P0B9"/>
<gene>
    <name evidence="1" type="ORF">G9F27_002821</name>
</gene>
<proteinExistence type="predicted"/>
<comment type="caution">
    <text evidence="1">The sequence shown here is derived from an EMBL/GenBank/DDBJ whole genome shotgun (WGS) entry which is preliminary data.</text>
</comment>